<dbReference type="EMBL" id="JPKZ01001320">
    <property type="protein sequence ID" value="KHN82632.1"/>
    <property type="molecule type" value="Genomic_DNA"/>
</dbReference>
<keyword evidence="1" id="KW-0472">Membrane</keyword>
<dbReference type="OrthoDB" id="5875205at2759"/>
<keyword evidence="1" id="KW-0812">Transmembrane</keyword>
<evidence type="ECO:0000313" key="2">
    <source>
        <dbReference type="EMBL" id="KHN82632.1"/>
    </source>
</evidence>
<accession>A0A0B2VMG1</accession>
<protein>
    <submittedName>
        <fullName evidence="2">Uncharacterized protein</fullName>
    </submittedName>
</protein>
<keyword evidence="1" id="KW-1133">Transmembrane helix</keyword>
<sequence length="106" mass="11936">MNNDNPKVAGRAGHSNNSKVMSSWILGSVVWTAMLLILTDQQTNAFPTMILDDPRPYMPPNLDGLIVPKRRDGGLRNCFFSPVQCLLPFDNKSLRRFGEKRTIGFQ</sequence>
<gene>
    <name evidence="2" type="ORF">Tcan_10408</name>
</gene>
<reference evidence="2 3" key="1">
    <citation type="submission" date="2014-11" db="EMBL/GenBank/DDBJ databases">
        <title>Genetic blueprint of the zoonotic pathogen Toxocara canis.</title>
        <authorList>
            <person name="Zhu X.-Q."/>
            <person name="Korhonen P.K."/>
            <person name="Cai H."/>
            <person name="Young N.D."/>
            <person name="Nejsum P."/>
            <person name="von Samson-Himmelstjerna G."/>
            <person name="Boag P.R."/>
            <person name="Tan P."/>
            <person name="Li Q."/>
            <person name="Min J."/>
            <person name="Yang Y."/>
            <person name="Wang X."/>
            <person name="Fang X."/>
            <person name="Hall R.S."/>
            <person name="Hofmann A."/>
            <person name="Sternberg P.W."/>
            <person name="Jex A.R."/>
            <person name="Gasser R.B."/>
        </authorList>
    </citation>
    <scope>NUCLEOTIDE SEQUENCE [LARGE SCALE GENOMIC DNA]</scope>
    <source>
        <strain evidence="2">PN_DK_2014</strain>
    </source>
</reference>
<organism evidence="2 3">
    <name type="scientific">Toxocara canis</name>
    <name type="common">Canine roundworm</name>
    <dbReference type="NCBI Taxonomy" id="6265"/>
    <lineage>
        <taxon>Eukaryota</taxon>
        <taxon>Metazoa</taxon>
        <taxon>Ecdysozoa</taxon>
        <taxon>Nematoda</taxon>
        <taxon>Chromadorea</taxon>
        <taxon>Rhabditida</taxon>
        <taxon>Spirurina</taxon>
        <taxon>Ascaridomorpha</taxon>
        <taxon>Ascaridoidea</taxon>
        <taxon>Toxocaridae</taxon>
        <taxon>Toxocara</taxon>
    </lineage>
</organism>
<name>A0A0B2VMG1_TOXCA</name>
<dbReference type="Proteomes" id="UP000031036">
    <property type="component" value="Unassembled WGS sequence"/>
</dbReference>
<comment type="caution">
    <text evidence="2">The sequence shown here is derived from an EMBL/GenBank/DDBJ whole genome shotgun (WGS) entry which is preliminary data.</text>
</comment>
<keyword evidence="3" id="KW-1185">Reference proteome</keyword>
<dbReference type="AlphaFoldDB" id="A0A0B2VMG1"/>
<evidence type="ECO:0000313" key="3">
    <source>
        <dbReference type="Proteomes" id="UP000031036"/>
    </source>
</evidence>
<evidence type="ECO:0000256" key="1">
    <source>
        <dbReference type="SAM" id="Phobius"/>
    </source>
</evidence>
<proteinExistence type="predicted"/>
<feature type="transmembrane region" description="Helical" evidence="1">
    <location>
        <begin position="20"/>
        <end position="39"/>
    </location>
</feature>